<name>A0ACB1AQA1_MELEN</name>
<proteinExistence type="predicted"/>
<accession>A0ACB1AQA1</accession>
<protein>
    <submittedName>
        <fullName evidence="1">Uncharacterized protein</fullName>
    </submittedName>
</protein>
<organism evidence="1 2">
    <name type="scientific">Meloidogyne enterolobii</name>
    <name type="common">Root-knot nematode worm</name>
    <name type="synonym">Meloidogyne mayaguensis</name>
    <dbReference type="NCBI Taxonomy" id="390850"/>
    <lineage>
        <taxon>Eukaryota</taxon>
        <taxon>Metazoa</taxon>
        <taxon>Ecdysozoa</taxon>
        <taxon>Nematoda</taxon>
        <taxon>Chromadorea</taxon>
        <taxon>Rhabditida</taxon>
        <taxon>Tylenchina</taxon>
        <taxon>Tylenchomorpha</taxon>
        <taxon>Tylenchoidea</taxon>
        <taxon>Meloidogynidae</taxon>
        <taxon>Meloidogyninae</taxon>
        <taxon>Meloidogyne</taxon>
    </lineage>
</organism>
<evidence type="ECO:0000313" key="1">
    <source>
        <dbReference type="EMBL" id="CAK5096806.1"/>
    </source>
</evidence>
<dbReference type="EMBL" id="CAVMJV010000100">
    <property type="protein sequence ID" value="CAK5096806.1"/>
    <property type="molecule type" value="Genomic_DNA"/>
</dbReference>
<dbReference type="Proteomes" id="UP001497535">
    <property type="component" value="Unassembled WGS sequence"/>
</dbReference>
<comment type="caution">
    <text evidence="1">The sequence shown here is derived from an EMBL/GenBank/DDBJ whole genome shotgun (WGS) entry which is preliminary data.</text>
</comment>
<reference evidence="1" key="1">
    <citation type="submission" date="2023-11" db="EMBL/GenBank/DDBJ databases">
        <authorList>
            <person name="Poullet M."/>
        </authorList>
    </citation>
    <scope>NUCLEOTIDE SEQUENCE</scope>
    <source>
        <strain evidence="1">E1834</strain>
    </source>
</reference>
<keyword evidence="2" id="KW-1185">Reference proteome</keyword>
<evidence type="ECO:0000313" key="2">
    <source>
        <dbReference type="Proteomes" id="UP001497535"/>
    </source>
</evidence>
<gene>
    <name evidence="1" type="ORF">MENTE1834_LOCUS41211</name>
</gene>
<sequence>MCYEGKYCRIRPTLPLPITTPKPPPCKNDYDCPAGYKCKNDNDYDCPAGYKCDYEVCVPVPTSTNTPTPPPPKQCCFTGNRYKNCYWCRPIFTCVDGEYCEYVPSTNTPQTPKPPSCVLHNHCQAGYECKHDVCVPVPTTTTITPTPSKPTYCCFIGNRFMNCYRCQPSFTCVDGVYCEYVPSTTTPTTPKPPTSCVLYNNCPAGYECKNDVCVPVPTTTTITPTTSETRIQTFINLN</sequence>